<protein>
    <submittedName>
        <fullName evidence="2">Uncharacterized protein</fullName>
    </submittedName>
</protein>
<feature type="region of interest" description="Disordered" evidence="1">
    <location>
        <begin position="574"/>
        <end position="594"/>
    </location>
</feature>
<gene>
    <name evidence="2" type="ORF">X975_21089</name>
</gene>
<dbReference type="EMBL" id="KK117147">
    <property type="protein sequence ID" value="KFM69662.1"/>
    <property type="molecule type" value="Genomic_DNA"/>
</dbReference>
<sequence>MSDEGLKAIWSATDEPFIKTMKGREYGSLNTKYKDFAKECRQTYFRDAYDSDASDESERQKIPEKECNSKKTISEIRYERLGSFEAVPEEFRPTKSKDSLIQIESKFKSDNNLKAKDPSNISHIPLNVTSNLQGLQKNRPSSFRDNSNSRKLANSNSSTETPTYNPWSFPAENEFTNPEDEKTLKSLRNNNTLWESNQETRNKEVSFQDSGLRRHFETTLCTQFSGINLAKGTNLQSQENKTYTTFKENCCPRETLLPLKFEDNSKCTLTKEEQRIWTKGDGSEHDRSNGNTTDTSEFFKKSGGITWENSLCLSKKNSRYYGAMKKCNRSVVHRNRILDKNQQFKSTDSVEFSKTLTEYLDDCWKDKSNNPLLQHKNMNNQSCRRSMKHLKEIEERNRNLPQSHSFRSEIDGKEYSEPLQVSKMGQRNIKTKRVKNISPLVRHEINVIHVNQSYSNNGRFVHEEGTTKRLEVRKSDSYFEESDSDSSRDDYYKFKSIIKKDISWSVINPQSEISNALHSHQIEIEEPAGSENIQLQVSKRAYDFENKVSDISSSESNEDQNQHPYENVETLLENQQTENSSQISSSRSKKSSQSNNLSCLQEDLFVDETKAILMQYGKELSDLILGSERTLDIFLSFYRKWIEMRHRTMLLMEKVLRTVNNYSSKYSTFTNICDITISSAKAIAIVPDIRVAVPAKILSFLSDVVSKIIKSSTNLKDLKIDEFEINRCLQEDIDTTSIVYMYGIQCDQQFQETSKLIEEFYQSIINGTYDNLSENEEISHFLCSISELNPKHKGFYRQLQKCYEILRTYPSSEISKAFLGALDDWTSTMKTIGQLNWRFYTEGFDGSTVHKGWEEVSELLQNARNVPVKDIADKIQTCALALTKEQMLLERAIKRLSEP</sequence>
<feature type="region of interest" description="Disordered" evidence="1">
    <location>
        <begin position="133"/>
        <end position="176"/>
    </location>
</feature>
<evidence type="ECO:0000313" key="2">
    <source>
        <dbReference type="EMBL" id="KFM69662.1"/>
    </source>
</evidence>
<evidence type="ECO:0000256" key="1">
    <source>
        <dbReference type="SAM" id="MobiDB-lite"/>
    </source>
</evidence>
<keyword evidence="3" id="KW-1185">Reference proteome</keyword>
<reference evidence="2 3" key="1">
    <citation type="submission" date="2013-11" db="EMBL/GenBank/DDBJ databases">
        <title>Genome sequencing of Stegodyphus mimosarum.</title>
        <authorList>
            <person name="Bechsgaard J."/>
        </authorList>
    </citation>
    <scope>NUCLEOTIDE SEQUENCE [LARGE SCALE GENOMIC DNA]</scope>
</reference>
<dbReference type="Proteomes" id="UP000054359">
    <property type="component" value="Unassembled WGS sequence"/>
</dbReference>
<feature type="compositionally biased region" description="Basic and acidic residues" evidence="1">
    <location>
        <begin position="56"/>
        <end position="68"/>
    </location>
</feature>
<proteinExistence type="predicted"/>
<dbReference type="AlphaFoldDB" id="A0A087TX23"/>
<feature type="non-terminal residue" evidence="2">
    <location>
        <position position="899"/>
    </location>
</feature>
<feature type="region of interest" description="Disordered" evidence="1">
    <location>
        <begin position="48"/>
        <end position="68"/>
    </location>
</feature>
<organism evidence="2 3">
    <name type="scientific">Stegodyphus mimosarum</name>
    <name type="common">African social velvet spider</name>
    <dbReference type="NCBI Taxonomy" id="407821"/>
    <lineage>
        <taxon>Eukaryota</taxon>
        <taxon>Metazoa</taxon>
        <taxon>Ecdysozoa</taxon>
        <taxon>Arthropoda</taxon>
        <taxon>Chelicerata</taxon>
        <taxon>Arachnida</taxon>
        <taxon>Araneae</taxon>
        <taxon>Araneomorphae</taxon>
        <taxon>Entelegynae</taxon>
        <taxon>Eresoidea</taxon>
        <taxon>Eresidae</taxon>
        <taxon>Stegodyphus</taxon>
    </lineage>
</organism>
<evidence type="ECO:0000313" key="3">
    <source>
        <dbReference type="Proteomes" id="UP000054359"/>
    </source>
</evidence>
<name>A0A087TX23_STEMI</name>
<dbReference type="OrthoDB" id="6428000at2759"/>
<accession>A0A087TX23</accession>
<feature type="compositionally biased region" description="Polar residues" evidence="1">
    <location>
        <begin position="133"/>
        <end position="166"/>
    </location>
</feature>